<proteinExistence type="predicted"/>
<dbReference type="AlphaFoldDB" id="A0A2U9CH77"/>
<dbReference type="EMBL" id="CP026257">
    <property type="protein sequence ID" value="AWP14222.1"/>
    <property type="molecule type" value="Genomic_DNA"/>
</dbReference>
<feature type="region of interest" description="Disordered" evidence="1">
    <location>
        <begin position="30"/>
        <end position="94"/>
    </location>
</feature>
<reference evidence="2 3" key="1">
    <citation type="submission" date="2017-12" db="EMBL/GenBank/DDBJ databases">
        <title>Integrating genomic resources of turbot (Scophthalmus maximus) in depth evaluation of genetic and physical mapping variation across individuals.</title>
        <authorList>
            <person name="Martinez P."/>
        </authorList>
    </citation>
    <scope>NUCLEOTIDE SEQUENCE [LARGE SCALE GENOMIC DNA]</scope>
</reference>
<keyword evidence="3" id="KW-1185">Reference proteome</keyword>
<sequence>MFSIGGSLQPSEAKNGEGVVRVARGVGLPYRLDNVSEINEPGTSNGEEMKDHVESSEEPDSIPTDSNQSKAYCYSASPSSSQFSPKSVSISLSQ</sequence>
<accession>A0A2U9CH77</accession>
<evidence type="ECO:0000313" key="3">
    <source>
        <dbReference type="Proteomes" id="UP000246464"/>
    </source>
</evidence>
<evidence type="ECO:0000256" key="1">
    <source>
        <dbReference type="SAM" id="MobiDB-lite"/>
    </source>
</evidence>
<protein>
    <submittedName>
        <fullName evidence="2">Putative O-acetyl-ADP-ribose deacetylase MACROD2</fullName>
    </submittedName>
</protein>
<gene>
    <name evidence="2" type="ORF">SMAX5B_016822</name>
</gene>
<evidence type="ECO:0000313" key="2">
    <source>
        <dbReference type="EMBL" id="AWP14222.1"/>
    </source>
</evidence>
<organism evidence="2 3">
    <name type="scientific">Scophthalmus maximus</name>
    <name type="common">Turbot</name>
    <name type="synonym">Psetta maxima</name>
    <dbReference type="NCBI Taxonomy" id="52904"/>
    <lineage>
        <taxon>Eukaryota</taxon>
        <taxon>Metazoa</taxon>
        <taxon>Chordata</taxon>
        <taxon>Craniata</taxon>
        <taxon>Vertebrata</taxon>
        <taxon>Euteleostomi</taxon>
        <taxon>Actinopterygii</taxon>
        <taxon>Neopterygii</taxon>
        <taxon>Teleostei</taxon>
        <taxon>Neoteleostei</taxon>
        <taxon>Acanthomorphata</taxon>
        <taxon>Carangaria</taxon>
        <taxon>Pleuronectiformes</taxon>
        <taxon>Pleuronectoidei</taxon>
        <taxon>Scophthalmidae</taxon>
        <taxon>Scophthalmus</taxon>
    </lineage>
</organism>
<feature type="compositionally biased region" description="Low complexity" evidence="1">
    <location>
        <begin position="69"/>
        <end position="94"/>
    </location>
</feature>
<dbReference type="Proteomes" id="UP000246464">
    <property type="component" value="Chromosome 15"/>
</dbReference>
<name>A0A2U9CH77_SCOMX</name>